<keyword evidence="4" id="KW-0496">Mitochondrion</keyword>
<dbReference type="GO" id="GO:0005739">
    <property type="term" value="C:mitochondrion"/>
    <property type="evidence" value="ECO:0007669"/>
    <property type="project" value="UniProtKB-SubCell"/>
</dbReference>
<reference evidence="8" key="4">
    <citation type="submission" date="2025-09" db="UniProtKB">
        <authorList>
            <consortium name="Ensembl"/>
        </authorList>
    </citation>
    <scope>IDENTIFICATION</scope>
    <source>
        <strain evidence="8">HNI</strain>
    </source>
</reference>
<evidence type="ECO:0000256" key="4">
    <source>
        <dbReference type="ARBA" id="ARBA00023128"/>
    </source>
</evidence>
<keyword evidence="2" id="KW-0053">Apoptosis</keyword>
<dbReference type="Gene3D" id="1.20.58.70">
    <property type="match status" value="1"/>
</dbReference>
<dbReference type="AlphaFoldDB" id="A0A3P9KPZ7"/>
<dbReference type="GO" id="GO:0006915">
    <property type="term" value="P:apoptotic process"/>
    <property type="evidence" value="ECO:0007669"/>
    <property type="project" value="UniProtKB-KW"/>
</dbReference>
<sequence>MTFSFFFFFFPSLKEELFFSRRDTLLWRTNMAAFGRSSAYYNFIRSSARVLLNGIKPTVRKRSRWTTVLTSGVASLSVGGGLCAVPFKEVDDLSHDSLIKRAASLAADSSNGFLSQTTYALIEAITEYAKAVYTLISLQKRYLDALGKLTQAEEDSVWQAIIGQRAKVNDKKEECRRLEAIWGTAVTLSETAAEAAYASGAEHVCIMAKTNIQVALSQVEQAQNTSLDADKKLAEAKVMEVERMTQHAASLQNADNEEDVPEAYLRED</sequence>
<protein>
    <recommendedName>
        <fullName evidence="5">Direct IAP-binding protein with low pI</fullName>
    </recommendedName>
</protein>
<reference evidence="8" key="3">
    <citation type="submission" date="2025-08" db="UniProtKB">
        <authorList>
            <consortium name="Ensembl"/>
        </authorList>
    </citation>
    <scope>IDENTIFICATION</scope>
    <source>
        <strain evidence="8">HNI</strain>
    </source>
</reference>
<evidence type="ECO:0000256" key="5">
    <source>
        <dbReference type="ARBA" id="ARBA00033049"/>
    </source>
</evidence>
<keyword evidence="3" id="KW-0809">Transit peptide</keyword>
<evidence type="ECO:0000256" key="2">
    <source>
        <dbReference type="ARBA" id="ARBA00022703"/>
    </source>
</evidence>
<accession>A0A3P9KPZ7</accession>
<dbReference type="Pfam" id="PF09057">
    <property type="entry name" value="Smac_DIABLO"/>
    <property type="match status" value="1"/>
</dbReference>
<evidence type="ECO:0000256" key="6">
    <source>
        <dbReference type="ARBA" id="ARBA00046319"/>
    </source>
</evidence>
<dbReference type="InterPro" id="IPR015142">
    <property type="entry name" value="Smac_DIABLO"/>
</dbReference>
<dbReference type="Proteomes" id="UP000265180">
    <property type="component" value="Chromosome 13"/>
</dbReference>
<dbReference type="PANTHER" id="PTHR32247:SF3">
    <property type="entry name" value="DIABLO IAP-BINDING MITOCHONDRIAL PROTEIN"/>
    <property type="match status" value="1"/>
</dbReference>
<feature type="region of interest" description="Disordered" evidence="7">
    <location>
        <begin position="245"/>
        <end position="268"/>
    </location>
</feature>
<name>A0A3P9KPZ7_ORYLA</name>
<dbReference type="PANTHER" id="PTHR32247">
    <property type="entry name" value="DIABLO HOMOLOG, MITOCHONDRIAL"/>
    <property type="match status" value="1"/>
</dbReference>
<comment type="subcellular location">
    <subcellularLocation>
        <location evidence="1">Mitochondrion</location>
    </subcellularLocation>
</comment>
<evidence type="ECO:0000256" key="3">
    <source>
        <dbReference type="ARBA" id="ARBA00022946"/>
    </source>
</evidence>
<dbReference type="FunFam" id="1.20.58.70:FF:000012">
    <property type="entry name" value="diablo homolog, mitochondrial isoform X1"/>
    <property type="match status" value="1"/>
</dbReference>
<evidence type="ECO:0000313" key="9">
    <source>
        <dbReference type="Proteomes" id="UP000265180"/>
    </source>
</evidence>
<evidence type="ECO:0000313" key="8">
    <source>
        <dbReference type="Ensembl" id="ENSORLP00020010436.1"/>
    </source>
</evidence>
<dbReference type="SUPFAM" id="SSF46984">
    <property type="entry name" value="Smac/diablo"/>
    <property type="match status" value="1"/>
</dbReference>
<organism evidence="8 9">
    <name type="scientific">Oryzias latipes</name>
    <name type="common">Japanese rice fish</name>
    <name type="synonym">Japanese killifish</name>
    <dbReference type="NCBI Taxonomy" id="8090"/>
    <lineage>
        <taxon>Eukaryota</taxon>
        <taxon>Metazoa</taxon>
        <taxon>Chordata</taxon>
        <taxon>Craniata</taxon>
        <taxon>Vertebrata</taxon>
        <taxon>Euteleostomi</taxon>
        <taxon>Actinopterygii</taxon>
        <taxon>Neopterygii</taxon>
        <taxon>Teleostei</taxon>
        <taxon>Neoteleostei</taxon>
        <taxon>Acanthomorphata</taxon>
        <taxon>Ovalentaria</taxon>
        <taxon>Atherinomorphae</taxon>
        <taxon>Beloniformes</taxon>
        <taxon>Adrianichthyidae</taxon>
        <taxon>Oryziinae</taxon>
        <taxon>Oryzias</taxon>
    </lineage>
</organism>
<proteinExistence type="inferred from homology"/>
<comment type="similarity">
    <text evidence="6">Belongs to the Smac/DIABLO protein family.</text>
</comment>
<reference evidence="8 9" key="2">
    <citation type="submission" date="2017-04" db="EMBL/GenBank/DDBJ databases">
        <title>CpG methylation of centromeres and impact of large insertions on vertebrate speciation.</title>
        <authorList>
            <person name="Ichikawa K."/>
            <person name="Yoshimura J."/>
            <person name="Morishita S."/>
        </authorList>
    </citation>
    <scope>NUCLEOTIDE SEQUENCE</scope>
    <source>
        <strain evidence="8 9">HNI</strain>
    </source>
</reference>
<evidence type="ECO:0000256" key="7">
    <source>
        <dbReference type="SAM" id="MobiDB-lite"/>
    </source>
</evidence>
<dbReference type="GO" id="GO:0043065">
    <property type="term" value="P:positive regulation of apoptotic process"/>
    <property type="evidence" value="ECO:0007669"/>
    <property type="project" value="UniProtKB-ARBA"/>
</dbReference>
<reference key="1">
    <citation type="journal article" date="2007" name="Nature">
        <title>The medaka draft genome and insights into vertebrate genome evolution.</title>
        <authorList>
            <person name="Kasahara M."/>
            <person name="Naruse K."/>
            <person name="Sasaki S."/>
            <person name="Nakatani Y."/>
            <person name="Qu W."/>
            <person name="Ahsan B."/>
            <person name="Yamada T."/>
            <person name="Nagayasu Y."/>
            <person name="Doi K."/>
            <person name="Kasai Y."/>
            <person name="Jindo T."/>
            <person name="Kobayashi D."/>
            <person name="Shimada A."/>
            <person name="Toyoda A."/>
            <person name="Kuroki Y."/>
            <person name="Fujiyama A."/>
            <person name="Sasaki T."/>
            <person name="Shimizu A."/>
            <person name="Asakawa S."/>
            <person name="Shimizu N."/>
            <person name="Hashimoto S."/>
            <person name="Yang J."/>
            <person name="Lee Y."/>
            <person name="Matsushima K."/>
            <person name="Sugano S."/>
            <person name="Sakaizumi M."/>
            <person name="Narita T."/>
            <person name="Ohishi K."/>
            <person name="Haga S."/>
            <person name="Ohta F."/>
            <person name="Nomoto H."/>
            <person name="Nogata K."/>
            <person name="Morishita T."/>
            <person name="Endo T."/>
            <person name="Shin-I T."/>
            <person name="Takeda H."/>
            <person name="Morishita S."/>
            <person name="Kohara Y."/>
        </authorList>
    </citation>
    <scope>NUCLEOTIDE SEQUENCE [LARGE SCALE GENOMIC DNA]</scope>
    <source>
        <strain>Hd-rR</strain>
    </source>
</reference>
<dbReference type="InterPro" id="IPR009062">
    <property type="entry name" value="Smac/DIABLO-like_sf"/>
</dbReference>
<evidence type="ECO:0000256" key="1">
    <source>
        <dbReference type="ARBA" id="ARBA00004173"/>
    </source>
</evidence>
<dbReference type="Ensembl" id="ENSORLT00020031350.1">
    <property type="protein sequence ID" value="ENSORLP00020010436.1"/>
    <property type="gene ID" value="ENSORLG00020011346.1"/>
</dbReference>